<dbReference type="PANTHER" id="PTHR33121:SF70">
    <property type="entry name" value="SIGNALING PROTEIN YKOW"/>
    <property type="match status" value="1"/>
</dbReference>
<organism evidence="3 4">
    <name type="scientific">Dialister hominis</name>
    <dbReference type="NCBI Taxonomy" id="2582419"/>
    <lineage>
        <taxon>Bacteria</taxon>
        <taxon>Bacillati</taxon>
        <taxon>Bacillota</taxon>
        <taxon>Negativicutes</taxon>
        <taxon>Veillonellales</taxon>
        <taxon>Veillonellaceae</taxon>
        <taxon>Dialister</taxon>
    </lineage>
</organism>
<dbReference type="KEGG" id="dho:Dia5BBH33_21160"/>
<dbReference type="InterPro" id="IPR043128">
    <property type="entry name" value="Rev_trsase/Diguanyl_cyclase"/>
</dbReference>
<dbReference type="InterPro" id="IPR050706">
    <property type="entry name" value="Cyclic-di-GMP_PDE-like"/>
</dbReference>
<dbReference type="SUPFAM" id="SSF141868">
    <property type="entry name" value="EAL domain-like"/>
    <property type="match status" value="1"/>
</dbReference>
<dbReference type="SUPFAM" id="SSF55785">
    <property type="entry name" value="PYP-like sensor domain (PAS domain)"/>
    <property type="match status" value="1"/>
</dbReference>
<dbReference type="SMART" id="SM00052">
    <property type="entry name" value="EAL"/>
    <property type="match status" value="1"/>
</dbReference>
<keyword evidence="4" id="KW-1185">Reference proteome</keyword>
<dbReference type="InterPro" id="IPR035965">
    <property type="entry name" value="PAS-like_dom_sf"/>
</dbReference>
<dbReference type="Gene3D" id="3.30.450.20">
    <property type="entry name" value="PAS domain"/>
    <property type="match status" value="2"/>
</dbReference>
<dbReference type="Gene3D" id="3.30.70.270">
    <property type="match status" value="2"/>
</dbReference>
<dbReference type="Pfam" id="PF00563">
    <property type="entry name" value="EAL"/>
    <property type="match status" value="1"/>
</dbReference>
<proteinExistence type="predicted"/>
<dbReference type="SUPFAM" id="SSF55073">
    <property type="entry name" value="Nucleotide cyclase"/>
    <property type="match status" value="2"/>
</dbReference>
<name>A0A8D5A414_9FIRM</name>
<protein>
    <recommendedName>
        <fullName evidence="5">Diguanylate cyclase (GGDEF) domain-containing protein</fullName>
    </recommendedName>
</protein>
<dbReference type="InterPro" id="IPR000160">
    <property type="entry name" value="GGDEF_dom"/>
</dbReference>
<dbReference type="GeneID" id="92717310"/>
<gene>
    <name evidence="3" type="ORF">Dia5BBH33_21160</name>
</gene>
<dbReference type="OrthoDB" id="9813903at2"/>
<dbReference type="CDD" id="cd01948">
    <property type="entry name" value="EAL"/>
    <property type="match status" value="1"/>
</dbReference>
<dbReference type="PROSITE" id="PS50883">
    <property type="entry name" value="EAL"/>
    <property type="match status" value="1"/>
</dbReference>
<dbReference type="InterPro" id="IPR035919">
    <property type="entry name" value="EAL_sf"/>
</dbReference>
<reference evidence="4" key="1">
    <citation type="submission" date="2019-05" db="EMBL/GenBank/DDBJ databases">
        <title>Complete genome sequencing of Dialister sp. strain 5BBH33.</title>
        <authorList>
            <person name="Sakamoto M."/>
            <person name="Murakami T."/>
            <person name="Mori H."/>
        </authorList>
    </citation>
    <scope>NUCLEOTIDE SEQUENCE [LARGE SCALE GENOMIC DNA]</scope>
    <source>
        <strain evidence="4">5BBH33</strain>
    </source>
</reference>
<dbReference type="InterPro" id="IPR029787">
    <property type="entry name" value="Nucleotide_cyclase"/>
</dbReference>
<dbReference type="EMBL" id="AP019697">
    <property type="protein sequence ID" value="BBK26181.1"/>
    <property type="molecule type" value="Genomic_DNA"/>
</dbReference>
<dbReference type="RefSeq" id="WP_144269338.1">
    <property type="nucleotide sequence ID" value="NZ_AP019697.1"/>
</dbReference>
<dbReference type="Proteomes" id="UP000320585">
    <property type="component" value="Chromosome"/>
</dbReference>
<accession>A0A8D5A414</accession>
<feature type="domain" description="GGDEF" evidence="2">
    <location>
        <begin position="164"/>
        <end position="291"/>
    </location>
</feature>
<evidence type="ECO:0000313" key="4">
    <source>
        <dbReference type="Proteomes" id="UP000320585"/>
    </source>
</evidence>
<dbReference type="PANTHER" id="PTHR33121">
    <property type="entry name" value="CYCLIC DI-GMP PHOSPHODIESTERASE PDEF"/>
    <property type="match status" value="1"/>
</dbReference>
<dbReference type="SMART" id="SM00267">
    <property type="entry name" value="GGDEF"/>
    <property type="match status" value="1"/>
</dbReference>
<evidence type="ECO:0008006" key="5">
    <source>
        <dbReference type="Google" id="ProtNLM"/>
    </source>
</evidence>
<dbReference type="Pfam" id="PF00990">
    <property type="entry name" value="GGDEF"/>
    <property type="match status" value="1"/>
</dbReference>
<dbReference type="AlphaFoldDB" id="A0A8D5A414"/>
<evidence type="ECO:0000259" key="2">
    <source>
        <dbReference type="PROSITE" id="PS50887"/>
    </source>
</evidence>
<dbReference type="Gene3D" id="3.20.20.450">
    <property type="entry name" value="EAL domain"/>
    <property type="match status" value="1"/>
</dbReference>
<sequence>MLDEKTIEELHSYYDRLPGGICLVKADDSEEILLANAELLNYYQCANWQEFKELTGGTYRGMVEASDYIPLKDIVRVKGQPEANYAYFQFPYRTREGHFNKGNALLIRTTQKGLGDIWSINVMKSKYSRAPGETENITGLLGGTAFYKRVNEHIQMEKIDGTGGLYCSVYFNLTNFKLYNSNYGIEQGDELLRKVADVLRAHFPYSIIAHLNADNFALVAPRDGVIEQVEAVCREVDEMIDNFSITLKAGVFFRDPDNPSEYTANSAFDMAKIACDSIKGDASRSWATYTETMGKNLAARAYVLENFDRALRNGYIKIFYQPVVRTLTGKLCGMEALARWEDPERGRLTPDMFVPVLEDAKLIYKLDSYVVEQVGKRLRTMEDSGMPVLPISVNLSSADFDQVDPLDVVERVVRKYRLPRSYIRIEITESALVKNGKKLQREIDRFRKAGYQCWMDDFGSGYSSFNVLQNFHFDELKIDMAFLRNFNDQSRKIIKSIVLMAKSLGVHTLAEGAETQEQVDFLRSVGCEKIQGYFYGRPMKYDDLRVHCRDKNLREETRQEEFAYDKLGLINVLTGAPVALCAVNDKSMRILYENDAYKKVLEDVSVSDLRQANANLAADDLPMHKKFRTFVDKAVDSMKKESMTYVDNGKYLRVNMEIVARTNQISVGRLALYNITFDDKFKETKRYDEIFRNAILFYDGIYYVHMDTGVLEVLETINPLLKAGDRIPYARQLIARYAARFIHRDDQERFMQYADAKRLYEIAKASKRSEANNVFRVKQKDGNYRWKEFDAIVLYKSQSKDLLLCLRDATMERLREREEKVPEFFESFGYVPRNETRDYNQQNSQIFINNALQSFLDFSGIKFFWKDKNRRFKGASNAFLNYYGLKLEDILGKTDEDTGWHINEGPYKDDEWAVLRHGRVKRHVIGHCIVKGVPHTIAASKFPIYDGNEIVGLAGYFNDVDKGLWRQEQQVKIGLTDPDTGLFGFRGMMMTGLQYADNYRLHGEDFCAIMLDVPDFDATVRMYGPQIRKKLLKRIQKALDTFDVQKRALGHIGEGGNFLCFVKRQDAKSIHKYLIQLAKNIHEITKIDGYDCTLYLRYSTAWCSESKNLDGMLHLLMERLNDQKL</sequence>
<feature type="domain" description="EAL" evidence="1">
    <location>
        <begin position="300"/>
        <end position="552"/>
    </location>
</feature>
<evidence type="ECO:0000259" key="1">
    <source>
        <dbReference type="PROSITE" id="PS50883"/>
    </source>
</evidence>
<dbReference type="PROSITE" id="PS50887">
    <property type="entry name" value="GGDEF"/>
    <property type="match status" value="1"/>
</dbReference>
<evidence type="ECO:0000313" key="3">
    <source>
        <dbReference type="EMBL" id="BBK26181.1"/>
    </source>
</evidence>
<dbReference type="GO" id="GO:0071111">
    <property type="term" value="F:cyclic-guanylate-specific phosphodiesterase activity"/>
    <property type="evidence" value="ECO:0007669"/>
    <property type="project" value="InterPro"/>
</dbReference>
<dbReference type="InterPro" id="IPR001633">
    <property type="entry name" value="EAL_dom"/>
</dbReference>